<reference evidence="3 4" key="1">
    <citation type="submission" date="2020-08" db="EMBL/GenBank/DDBJ databases">
        <title>Genomic Encyclopedia of Type Strains, Phase IV (KMG-IV): sequencing the most valuable type-strain genomes for metagenomic binning, comparative biology and taxonomic classification.</title>
        <authorList>
            <person name="Goeker M."/>
        </authorList>
    </citation>
    <scope>NUCLEOTIDE SEQUENCE [LARGE SCALE GENOMIC DNA]</scope>
    <source>
        <strain evidence="3 4">DSM 23958</strain>
    </source>
</reference>
<feature type="transmembrane region" description="Helical" evidence="2">
    <location>
        <begin position="65"/>
        <end position="84"/>
    </location>
</feature>
<feature type="transmembrane region" description="Helical" evidence="2">
    <location>
        <begin position="171"/>
        <end position="192"/>
    </location>
</feature>
<keyword evidence="4" id="KW-1185">Reference proteome</keyword>
<feature type="region of interest" description="Disordered" evidence="1">
    <location>
        <begin position="1"/>
        <end position="21"/>
    </location>
</feature>
<keyword evidence="2" id="KW-1133">Transmembrane helix</keyword>
<evidence type="ECO:0000256" key="1">
    <source>
        <dbReference type="SAM" id="MobiDB-lite"/>
    </source>
</evidence>
<organism evidence="3 4">
    <name type="scientific">Inhella inkyongensis</name>
    <dbReference type="NCBI Taxonomy" id="392593"/>
    <lineage>
        <taxon>Bacteria</taxon>
        <taxon>Pseudomonadati</taxon>
        <taxon>Pseudomonadota</taxon>
        <taxon>Betaproteobacteria</taxon>
        <taxon>Burkholderiales</taxon>
        <taxon>Sphaerotilaceae</taxon>
        <taxon>Inhella</taxon>
    </lineage>
</organism>
<dbReference type="Proteomes" id="UP000554837">
    <property type="component" value="Unassembled WGS sequence"/>
</dbReference>
<dbReference type="AlphaFoldDB" id="A0A840SD10"/>
<keyword evidence="2" id="KW-0472">Membrane</keyword>
<keyword evidence="3" id="KW-0378">Hydrolase</keyword>
<comment type="caution">
    <text evidence="3">The sequence shown here is derived from an EMBL/GenBank/DDBJ whole genome shotgun (WGS) entry which is preliminary data.</text>
</comment>
<keyword evidence="2" id="KW-0812">Transmembrane</keyword>
<name>A0A840SD10_9BURK</name>
<dbReference type="GO" id="GO:0006508">
    <property type="term" value="P:proteolysis"/>
    <property type="evidence" value="ECO:0007669"/>
    <property type="project" value="UniProtKB-KW"/>
</dbReference>
<keyword evidence="3" id="KW-0645">Protease</keyword>
<accession>A0A840SD10</accession>
<proteinExistence type="predicted"/>
<dbReference type="RefSeq" id="WP_138855410.1">
    <property type="nucleotide sequence ID" value="NZ_CP040709.1"/>
</dbReference>
<feature type="transmembrane region" description="Helical" evidence="2">
    <location>
        <begin position="143"/>
        <end position="165"/>
    </location>
</feature>
<evidence type="ECO:0000313" key="3">
    <source>
        <dbReference type="EMBL" id="MBB5206230.1"/>
    </source>
</evidence>
<sequence>MTDGLSPALRAGPPPRVDQTQRRAWRRQLPGVLGGGLVGALFAFWEPAVLGRALERVAWAEFGLWDWVLVVLLALPTLQAPLWLHEIGHLVAGRLAGFKARAMLVGRWQLDFGPLRLSRSRVPHPGGLALMSPHPEYTRRRDWALYLSGGVVINLLSAGLALGLAAQWRGWTLLLVLGFAAVSLVLGLVNLLPLRVQGFVTDGGHLLGLLRGSGDSEARLLCAALSAQGAGGSRYADWDPALLARAAQRAESADVRAMVSLLRAIHAEDRNEPEQAMRHYGELADLLVSSQLSCVPVSLQGHYLLPVAGFLASQGEVQAAQRWLEGAGSLMLDPYLRDFTRLRLGWAQGQAEPELRAQVEAALEHAVDQAGAQFARTLLLTHAPQPVPADVIA</sequence>
<dbReference type="OrthoDB" id="2445542at2"/>
<evidence type="ECO:0000256" key="2">
    <source>
        <dbReference type="SAM" id="Phobius"/>
    </source>
</evidence>
<protein>
    <submittedName>
        <fullName evidence="3">Zn-dependent protease</fullName>
    </submittedName>
</protein>
<dbReference type="GO" id="GO:0008233">
    <property type="term" value="F:peptidase activity"/>
    <property type="evidence" value="ECO:0007669"/>
    <property type="project" value="UniProtKB-KW"/>
</dbReference>
<dbReference type="EMBL" id="JACHHO010000008">
    <property type="protein sequence ID" value="MBB5206230.1"/>
    <property type="molecule type" value="Genomic_DNA"/>
</dbReference>
<gene>
    <name evidence="3" type="ORF">HNQ51_003575</name>
</gene>
<feature type="transmembrane region" description="Helical" evidence="2">
    <location>
        <begin position="29"/>
        <end position="45"/>
    </location>
</feature>
<evidence type="ECO:0000313" key="4">
    <source>
        <dbReference type="Proteomes" id="UP000554837"/>
    </source>
</evidence>